<dbReference type="Proteomes" id="UP001177592">
    <property type="component" value="Chromosome"/>
</dbReference>
<dbReference type="GO" id="GO:0008168">
    <property type="term" value="F:methyltransferase activity"/>
    <property type="evidence" value="ECO:0007669"/>
    <property type="project" value="UniProtKB-KW"/>
</dbReference>
<reference evidence="2" key="2">
    <citation type="submission" date="2023-04" db="EMBL/GenBank/DDBJ databases">
        <title>Genome dynamics across the evolutionary transition to endosymbiosis.</title>
        <authorList>
            <person name="Siozios S."/>
            <person name="Nadal-Jimenez P."/>
            <person name="Azagi T."/>
            <person name="Sprong H."/>
            <person name="Frost C.L."/>
            <person name="Parratt S.R."/>
            <person name="Taylor G."/>
            <person name="Brettell L."/>
            <person name="Lew K.C."/>
            <person name="Croft L."/>
            <person name="King K.C."/>
            <person name="Brockhurst M.A."/>
            <person name="Hypsa V."/>
            <person name="Novakova E."/>
            <person name="Darby A.C."/>
            <person name="Hurst G.D.D."/>
        </authorList>
    </citation>
    <scope>NUCLEOTIDE SEQUENCE</scope>
    <source>
        <strain evidence="2">ANv_CAN</strain>
    </source>
</reference>
<accession>A0A4P7KY61</accession>
<proteinExistence type="predicted"/>
<evidence type="ECO:0000313" key="2">
    <source>
        <dbReference type="EMBL" id="WGM05215.1"/>
    </source>
</evidence>
<keyword evidence="2" id="KW-0489">Methyltransferase</keyword>
<evidence type="ECO:0000313" key="3">
    <source>
        <dbReference type="Proteomes" id="UP000295134"/>
    </source>
</evidence>
<dbReference type="Proteomes" id="UP000295134">
    <property type="component" value="Chromosome"/>
</dbReference>
<evidence type="ECO:0000313" key="4">
    <source>
        <dbReference type="Proteomes" id="UP001177592"/>
    </source>
</evidence>
<reference evidence="1 3" key="1">
    <citation type="submission" date="2019-03" db="EMBL/GenBank/DDBJ databases">
        <title>Long-read sequencing reveals hyperdense prophage content in a complex bacterial symbiont genome.</title>
        <authorList>
            <person name="Frost C.L."/>
            <person name="Siozios S."/>
            <person name="Nadal-Jimenez P."/>
            <person name="Brockhurst M.A."/>
            <person name="King K.C."/>
            <person name="Darby A.C."/>
            <person name="Hurst G.D.D."/>
        </authorList>
    </citation>
    <scope>NUCLEOTIDE SEQUENCE [LARGE SCALE GENOMIC DNA]</scope>
    <source>
        <strain evidence="1 3">FIN</strain>
    </source>
</reference>
<dbReference type="RefSeq" id="WP_026822498.1">
    <property type="nucleotide sequence ID" value="NZ_CP038613.1"/>
</dbReference>
<organism evidence="1 3">
    <name type="scientific">Arsenophonus nasoniae</name>
    <name type="common">son-killer infecting Nasonia vitripennis</name>
    <dbReference type="NCBI Taxonomy" id="638"/>
    <lineage>
        <taxon>Bacteria</taxon>
        <taxon>Pseudomonadati</taxon>
        <taxon>Pseudomonadota</taxon>
        <taxon>Gammaproteobacteria</taxon>
        <taxon>Enterobacterales</taxon>
        <taxon>Morganellaceae</taxon>
        <taxon>Arsenophonus</taxon>
    </lineage>
</organism>
<name>A0A4P7KY61_9GAMM</name>
<keyword evidence="2" id="KW-0808">Transferase</keyword>
<keyword evidence="1" id="KW-0969">Cilium</keyword>
<protein>
    <submittedName>
        <fullName evidence="1">Flagellar biosynthetic protein FliU</fullName>
    </submittedName>
    <submittedName>
        <fullName evidence="2">Flagellin lysine-N-methylase</fullName>
        <ecNumber evidence="2">2.1.1.-</ecNumber>
    </submittedName>
</protein>
<dbReference type="KEGG" id="ans:ArsFIN_35730"/>
<evidence type="ECO:0000313" key="1">
    <source>
        <dbReference type="EMBL" id="QBY44986.1"/>
    </source>
</evidence>
<dbReference type="EMBL" id="CP038613">
    <property type="protein sequence ID" value="QBY44986.1"/>
    <property type="molecule type" value="Genomic_DNA"/>
</dbReference>
<keyword evidence="1" id="KW-0282">Flagellum</keyword>
<dbReference type="GeneID" id="96878490"/>
<dbReference type="AlphaFoldDB" id="A0A4P7KY61"/>
<gene>
    <name evidence="1" type="primary">fliU</name>
    <name evidence="2" type="synonym">fliB</name>
    <name evidence="1" type="ORF">ArsFIN_35730</name>
    <name evidence="2" type="ORF">QE258_16975</name>
</gene>
<dbReference type="NCBIfam" id="NF038110">
    <property type="entry name" value="Lys_methyl_FliB"/>
    <property type="match status" value="1"/>
</dbReference>
<keyword evidence="1" id="KW-0966">Cell projection</keyword>
<dbReference type="EMBL" id="CP123523">
    <property type="protein sequence ID" value="WGM05215.1"/>
    <property type="molecule type" value="Genomic_DNA"/>
</dbReference>
<sequence length="412" mass="48392">MKQHREIIPLFYKKFKCIGDQCLSHCCRGWTINVDKKTHKKYKTVHQIEIKEITDKHLIKYPNSSGTNNYSYISMNEEGNCPFFGHDKLCGIYKTLGPSALSHTCQTYPRSKTQLDGYTQHSLSFSCPEVVRLVLFQPDSMKYEENTVIENVKITEKRVIDQSIAVTQEHQVIQLFCRHLIMADSPFIEDNLYALAQFMVFLQSIDYQVEANYSQVENIFMSLVEKLTNGEIYQQRKQVTSTARHQLKFSLLLIMLRFFTTTDRSKHYLLPAFTNTMHFFGLESESLNEDMLANWKKLDDEWQKVLSTSCLAEPQVLKNYFLYRIYDEKFGLYNLKQSLRSLYYCFTDYFYIKTLLSVQSAYDIEVSMESIQLMFCHYSTVTQHSNNLRQQLDELIDKLNFGDDLSCLLLLN</sequence>
<dbReference type="EC" id="2.1.1.-" evidence="2"/>
<dbReference type="GO" id="GO:0032259">
    <property type="term" value="P:methylation"/>
    <property type="evidence" value="ECO:0007669"/>
    <property type="project" value="UniProtKB-KW"/>
</dbReference>
<keyword evidence="4" id="KW-1185">Reference proteome</keyword>